<dbReference type="OrthoDB" id="7366326at2"/>
<proteinExistence type="predicted"/>
<dbReference type="EMBL" id="LWHQ01000047">
    <property type="protein sequence ID" value="OAS20178.1"/>
    <property type="molecule type" value="Genomic_DNA"/>
</dbReference>
<organism evidence="2 3">
    <name type="scientific">Methylobacterium platani</name>
    <dbReference type="NCBI Taxonomy" id="427683"/>
    <lineage>
        <taxon>Bacteria</taxon>
        <taxon>Pseudomonadati</taxon>
        <taxon>Pseudomonadota</taxon>
        <taxon>Alphaproteobacteria</taxon>
        <taxon>Hyphomicrobiales</taxon>
        <taxon>Methylobacteriaceae</taxon>
        <taxon>Methylobacterium</taxon>
    </lineage>
</organism>
<dbReference type="Pfam" id="PF19606">
    <property type="entry name" value="DUF6111"/>
    <property type="match status" value="1"/>
</dbReference>
<keyword evidence="1" id="KW-0812">Transmembrane</keyword>
<protein>
    <submittedName>
        <fullName evidence="2">Uncharacterized protein</fullName>
    </submittedName>
</protein>
<dbReference type="AlphaFoldDB" id="A0A179S3B4"/>
<keyword evidence="1" id="KW-0472">Membrane</keyword>
<evidence type="ECO:0000313" key="2">
    <source>
        <dbReference type="EMBL" id="OAS20178.1"/>
    </source>
</evidence>
<keyword evidence="1" id="KW-1133">Transmembrane helix</keyword>
<name>A0A179S3B4_9HYPH</name>
<accession>A0A179S3B4</accession>
<gene>
    <name evidence="2" type="ORF">A5481_24095</name>
</gene>
<dbReference type="RefSeq" id="WP_048436115.1">
    <property type="nucleotide sequence ID" value="NZ_LWHQ01000047.1"/>
</dbReference>
<dbReference type="InterPro" id="IPR046093">
    <property type="entry name" value="DUF6111"/>
</dbReference>
<reference evidence="2 3" key="1">
    <citation type="submission" date="2016-04" db="EMBL/GenBank/DDBJ databases">
        <authorList>
            <person name="Evans L.H."/>
            <person name="Alamgir A."/>
            <person name="Owens N."/>
            <person name="Weber N.D."/>
            <person name="Virtaneva K."/>
            <person name="Barbian K."/>
            <person name="Babar A."/>
            <person name="Rosenke K."/>
        </authorList>
    </citation>
    <scope>NUCLEOTIDE SEQUENCE [LARGE SCALE GENOMIC DNA]</scope>
    <source>
        <strain evidence="2 3">PMB02</strain>
    </source>
</reference>
<comment type="caution">
    <text evidence="2">The sequence shown here is derived from an EMBL/GenBank/DDBJ whole genome shotgun (WGS) entry which is preliminary data.</text>
</comment>
<feature type="transmembrane region" description="Helical" evidence="1">
    <location>
        <begin position="42"/>
        <end position="60"/>
    </location>
</feature>
<dbReference type="STRING" id="427683.A5481_24095"/>
<evidence type="ECO:0000313" key="3">
    <source>
        <dbReference type="Proteomes" id="UP000078316"/>
    </source>
</evidence>
<sequence length="85" mass="9366">MARALIDDLLLFLLPFAAFGLWLVLGRRNPLRWAAWSDQAVRLGIAGAALVIASFVAVALTSERHRDGFVPTHIENGRVVPGQFR</sequence>
<evidence type="ECO:0000256" key="1">
    <source>
        <dbReference type="SAM" id="Phobius"/>
    </source>
</evidence>
<dbReference type="Proteomes" id="UP000078316">
    <property type="component" value="Unassembled WGS sequence"/>
</dbReference>